<organism evidence="3">
    <name type="scientific">mine drainage metagenome</name>
    <dbReference type="NCBI Taxonomy" id="410659"/>
    <lineage>
        <taxon>unclassified sequences</taxon>
        <taxon>metagenomes</taxon>
        <taxon>ecological metagenomes</taxon>
    </lineage>
</organism>
<dbReference type="AlphaFoldDB" id="A0A1J5PA04"/>
<dbReference type="InterPro" id="IPR058792">
    <property type="entry name" value="Beta-barrel_RND_2"/>
</dbReference>
<dbReference type="GO" id="GO:0015562">
    <property type="term" value="F:efflux transmembrane transporter activity"/>
    <property type="evidence" value="ECO:0007669"/>
    <property type="project" value="TreeGrafter"/>
</dbReference>
<dbReference type="GO" id="GO:1990281">
    <property type="term" value="C:efflux pump complex"/>
    <property type="evidence" value="ECO:0007669"/>
    <property type="project" value="TreeGrafter"/>
</dbReference>
<dbReference type="Gene3D" id="2.40.30.170">
    <property type="match status" value="1"/>
</dbReference>
<dbReference type="Gene3D" id="2.40.420.20">
    <property type="match status" value="1"/>
</dbReference>
<accession>A0A1J5PA04</accession>
<dbReference type="Pfam" id="PF25973">
    <property type="entry name" value="BSH_CzcB"/>
    <property type="match status" value="1"/>
</dbReference>
<name>A0A1J5PA04_9ZZZZ</name>
<dbReference type="NCBIfam" id="TIGR01730">
    <property type="entry name" value="RND_mfp"/>
    <property type="match status" value="1"/>
</dbReference>
<feature type="domain" description="CusB-like beta-barrel" evidence="1">
    <location>
        <begin position="202"/>
        <end position="272"/>
    </location>
</feature>
<comment type="caution">
    <text evidence="3">The sequence shown here is derived from an EMBL/GenBank/DDBJ whole genome shotgun (WGS) entry which is preliminary data.</text>
</comment>
<evidence type="ECO:0000259" key="1">
    <source>
        <dbReference type="Pfam" id="PF25954"/>
    </source>
</evidence>
<dbReference type="PANTHER" id="PTHR30469:SF29">
    <property type="entry name" value="BLR2860 PROTEIN"/>
    <property type="match status" value="1"/>
</dbReference>
<reference evidence="3" key="1">
    <citation type="submission" date="2016-10" db="EMBL/GenBank/DDBJ databases">
        <title>Sequence of Gallionella enrichment culture.</title>
        <authorList>
            <person name="Poehlein A."/>
            <person name="Muehling M."/>
            <person name="Daniel R."/>
        </authorList>
    </citation>
    <scope>NUCLEOTIDE SEQUENCE</scope>
</reference>
<dbReference type="SUPFAM" id="SSF111369">
    <property type="entry name" value="HlyD-like secretion proteins"/>
    <property type="match status" value="1"/>
</dbReference>
<dbReference type="Gene3D" id="1.10.287.470">
    <property type="entry name" value="Helix hairpin bin"/>
    <property type="match status" value="1"/>
</dbReference>
<dbReference type="PANTHER" id="PTHR30469">
    <property type="entry name" value="MULTIDRUG RESISTANCE PROTEIN MDTA"/>
    <property type="match status" value="1"/>
</dbReference>
<sequence length="362" mass="37020">MLILAALWVLTGKMSSVGSDQVQAAQPAPKAEAAPKADASLTTVAAMVPVFADHARVIRISGETDADKSVVLASRASGIIPGLNVVKGQRVAAGDALVTLEGPELQAAVDNAKMLLDQRSRELDVDLKLQASGNLAELTMIGAKSAKAAAEAAVAQAAAELDKLTLRAPFAGIVDDVAVQKGQWATPGMPVATLISIDPIVVRAEVGELDVSDLALGAKAHVDLVDGTSMDGTVRYVSKVASKVTRTYPVEVALANAGGKIPVGMTAQITLYAPPVRAITVPRSVITLSEAGDLGLRTVDDQNVTHFAAVTLVDDTPAGLVVAGVPEGVRIVVAGQDLVKDGQKVDVVAPPVAPPETVGTNP</sequence>
<dbReference type="EMBL" id="MLJW01007951">
    <property type="protein sequence ID" value="OIQ64647.1"/>
    <property type="molecule type" value="Genomic_DNA"/>
</dbReference>
<evidence type="ECO:0000259" key="2">
    <source>
        <dbReference type="Pfam" id="PF25973"/>
    </source>
</evidence>
<evidence type="ECO:0000313" key="3">
    <source>
        <dbReference type="EMBL" id="OIQ64647.1"/>
    </source>
</evidence>
<proteinExistence type="predicted"/>
<feature type="domain" description="CzcB-like barrel-sandwich hybrid" evidence="2">
    <location>
        <begin position="70"/>
        <end position="183"/>
    </location>
</feature>
<dbReference type="InterPro" id="IPR006143">
    <property type="entry name" value="RND_pump_MFP"/>
</dbReference>
<dbReference type="Gene3D" id="2.40.50.100">
    <property type="match status" value="1"/>
</dbReference>
<dbReference type="Pfam" id="PF25954">
    <property type="entry name" value="Beta-barrel_RND_2"/>
    <property type="match status" value="1"/>
</dbReference>
<gene>
    <name evidence="3" type="primary">bepF_8</name>
    <name evidence="3" type="ORF">GALL_538010</name>
</gene>
<protein>
    <submittedName>
        <fullName evidence="3">Efflux pump periplasmic linker BepF</fullName>
    </submittedName>
</protein>
<dbReference type="InterPro" id="IPR058647">
    <property type="entry name" value="BSH_CzcB-like"/>
</dbReference>